<keyword evidence="4" id="KW-0378">Hydrolase</keyword>
<dbReference type="RefSeq" id="WP_047106667.1">
    <property type="nucleotide sequence ID" value="NZ_CABMJL010000013.1"/>
</dbReference>
<evidence type="ECO:0000313" key="4">
    <source>
        <dbReference type="EMBL" id="TLF39083.1"/>
    </source>
</evidence>
<dbReference type="PANTHER" id="PTHR36435:SF1">
    <property type="entry name" value="CAAX AMINO TERMINAL PROTEASE FAMILY PROTEIN"/>
    <property type="match status" value="1"/>
</dbReference>
<dbReference type="GeneID" id="93267886"/>
<keyword evidence="2" id="KW-1133">Transmembrane helix</keyword>
<dbReference type="GO" id="GO:0006508">
    <property type="term" value="P:proteolysis"/>
    <property type="evidence" value="ECO:0007669"/>
    <property type="project" value="UniProtKB-KW"/>
</dbReference>
<evidence type="ECO:0000256" key="1">
    <source>
        <dbReference type="ARBA" id="ARBA00009067"/>
    </source>
</evidence>
<dbReference type="Pfam" id="PF02517">
    <property type="entry name" value="Rce1-like"/>
    <property type="match status" value="1"/>
</dbReference>
<feature type="transmembrane region" description="Helical" evidence="2">
    <location>
        <begin position="119"/>
        <end position="138"/>
    </location>
</feature>
<feature type="transmembrane region" description="Helical" evidence="2">
    <location>
        <begin position="7"/>
        <end position="30"/>
    </location>
</feature>
<keyword evidence="4" id="KW-0645">Protease</keyword>
<evidence type="ECO:0000313" key="5">
    <source>
        <dbReference type="Proteomes" id="UP000309885"/>
    </source>
</evidence>
<comment type="similarity">
    <text evidence="1">Belongs to the UPF0177 family.</text>
</comment>
<evidence type="ECO:0000256" key="2">
    <source>
        <dbReference type="SAM" id="Phobius"/>
    </source>
</evidence>
<proteinExistence type="inferred from homology"/>
<dbReference type="Proteomes" id="UP000309885">
    <property type="component" value="Unassembled WGS sequence"/>
</dbReference>
<feature type="transmembrane region" description="Helical" evidence="2">
    <location>
        <begin position="36"/>
        <end position="55"/>
    </location>
</feature>
<feature type="transmembrane region" description="Helical" evidence="2">
    <location>
        <begin position="195"/>
        <end position="215"/>
    </location>
</feature>
<feature type="transmembrane region" description="Helical" evidence="2">
    <location>
        <begin position="150"/>
        <end position="166"/>
    </location>
</feature>
<keyword evidence="4" id="KW-0482">Metalloprotease</keyword>
<accession>A0A5R8LPG4</accession>
<keyword evidence="2" id="KW-0812">Transmembrane</keyword>
<comment type="caution">
    <text evidence="4">The sequence shown here is derived from an EMBL/GenBank/DDBJ whole genome shotgun (WGS) entry which is preliminary data.</text>
</comment>
<sequence length="217" mass="24288">MEKAKSILWGIILFIPIVYLADGVSLVGYFTTNITLNWIFVFGSATISITLLMLLDRKIQKTSPSQKQQSSLLKYLLMPIIWAIFITVINLVLNNLAFLPHSSENVLQSETAQLLKGSLRWPMILAVCLFGPICEELAFRGVIEHYLSKFFSYWVAVVVTALIFVLLHAETIIPSLSLFIFAVGLSVLNKNSGTLRTSIIAHITYNVLVTILVMIQL</sequence>
<dbReference type="InterPro" id="IPR003675">
    <property type="entry name" value="Rce1/LyrA-like_dom"/>
</dbReference>
<protein>
    <submittedName>
        <fullName evidence="4">CPBP family intramembrane metalloprotease</fullName>
    </submittedName>
</protein>
<dbReference type="AlphaFoldDB" id="A0A5R8LPG4"/>
<keyword evidence="2" id="KW-0472">Membrane</keyword>
<reference evidence="4 5" key="1">
    <citation type="submission" date="2019-05" db="EMBL/GenBank/DDBJ databases">
        <title>Genome-based reclassification of Lactobacillus casei as Lactobacillus casei subsp. casei. subsp.nov., description of Lactobacillus casei subsp. zeae subsp. nov., and emended description of Lactobacillus casei.</title>
        <authorList>
            <person name="Huang C.-H."/>
        </authorList>
    </citation>
    <scope>NUCLEOTIDE SEQUENCE [LARGE SCALE GENOMIC DNA]</scope>
    <source>
        <strain evidence="4 5">CRBIP24.44</strain>
    </source>
</reference>
<dbReference type="GO" id="GO:0080120">
    <property type="term" value="P:CAAX-box protein maturation"/>
    <property type="evidence" value="ECO:0007669"/>
    <property type="project" value="UniProtKB-ARBA"/>
</dbReference>
<dbReference type="PANTHER" id="PTHR36435">
    <property type="entry name" value="SLR1288 PROTEIN"/>
    <property type="match status" value="1"/>
</dbReference>
<organism evidence="4 5">
    <name type="scientific">Lacticaseibacillus zeae</name>
    <name type="common">Lactobacillus zeae</name>
    <dbReference type="NCBI Taxonomy" id="57037"/>
    <lineage>
        <taxon>Bacteria</taxon>
        <taxon>Bacillati</taxon>
        <taxon>Bacillota</taxon>
        <taxon>Bacilli</taxon>
        <taxon>Lactobacillales</taxon>
        <taxon>Lactobacillaceae</taxon>
        <taxon>Lacticaseibacillus</taxon>
    </lineage>
</organism>
<dbReference type="InterPro" id="IPR052710">
    <property type="entry name" value="CAAX_protease"/>
</dbReference>
<dbReference type="GO" id="GO:0004175">
    <property type="term" value="F:endopeptidase activity"/>
    <property type="evidence" value="ECO:0007669"/>
    <property type="project" value="UniProtKB-ARBA"/>
</dbReference>
<gene>
    <name evidence="4" type="ORF">FEI15_08600</name>
</gene>
<feature type="transmembrane region" description="Helical" evidence="2">
    <location>
        <begin position="172"/>
        <end position="188"/>
    </location>
</feature>
<name>A0A5R8LPG4_LACZE</name>
<evidence type="ECO:0000259" key="3">
    <source>
        <dbReference type="Pfam" id="PF02517"/>
    </source>
</evidence>
<dbReference type="GO" id="GO:0008237">
    <property type="term" value="F:metallopeptidase activity"/>
    <property type="evidence" value="ECO:0007669"/>
    <property type="project" value="UniProtKB-KW"/>
</dbReference>
<dbReference type="EMBL" id="VBWO01000007">
    <property type="protein sequence ID" value="TLF39083.1"/>
    <property type="molecule type" value="Genomic_DNA"/>
</dbReference>
<feature type="domain" description="CAAX prenyl protease 2/Lysostaphin resistance protein A-like" evidence="3">
    <location>
        <begin position="120"/>
        <end position="208"/>
    </location>
</feature>
<feature type="transmembrane region" description="Helical" evidence="2">
    <location>
        <begin position="76"/>
        <end position="99"/>
    </location>
</feature>